<feature type="compositionally biased region" description="Basic and acidic residues" evidence="1">
    <location>
        <begin position="17"/>
        <end position="26"/>
    </location>
</feature>
<feature type="compositionally biased region" description="Basic residues" evidence="1">
    <location>
        <begin position="1"/>
        <end position="10"/>
    </location>
</feature>
<dbReference type="AlphaFoldDB" id="A0AAV2F8F6"/>
<dbReference type="EMBL" id="OZ034819">
    <property type="protein sequence ID" value="CAL1394332.1"/>
    <property type="molecule type" value="Genomic_DNA"/>
</dbReference>
<gene>
    <name evidence="2" type="ORF">LTRI10_LOCUS34841</name>
</gene>
<sequence>MELMKTVKHHQQTDFLNAHHEAEAKQEGCGTRITTTSRRPPNTRSSRISRGTSSATSTTRNRRSRPTETITQIEKLKLNSKKF</sequence>
<evidence type="ECO:0000313" key="2">
    <source>
        <dbReference type="EMBL" id="CAL1394332.1"/>
    </source>
</evidence>
<protein>
    <submittedName>
        <fullName evidence="2">Uncharacterized protein</fullName>
    </submittedName>
</protein>
<evidence type="ECO:0000313" key="3">
    <source>
        <dbReference type="Proteomes" id="UP001497516"/>
    </source>
</evidence>
<evidence type="ECO:0000256" key="1">
    <source>
        <dbReference type="SAM" id="MobiDB-lite"/>
    </source>
</evidence>
<feature type="compositionally biased region" description="Low complexity" evidence="1">
    <location>
        <begin position="31"/>
        <end position="59"/>
    </location>
</feature>
<reference evidence="2 3" key="1">
    <citation type="submission" date="2024-04" db="EMBL/GenBank/DDBJ databases">
        <authorList>
            <person name="Fracassetti M."/>
        </authorList>
    </citation>
    <scope>NUCLEOTIDE SEQUENCE [LARGE SCALE GENOMIC DNA]</scope>
</reference>
<dbReference type="Proteomes" id="UP001497516">
    <property type="component" value="Chromosome 6"/>
</dbReference>
<keyword evidence="3" id="KW-1185">Reference proteome</keyword>
<feature type="region of interest" description="Disordered" evidence="1">
    <location>
        <begin position="1"/>
        <end position="83"/>
    </location>
</feature>
<proteinExistence type="predicted"/>
<accession>A0AAV2F8F6</accession>
<organism evidence="2 3">
    <name type="scientific">Linum trigynum</name>
    <dbReference type="NCBI Taxonomy" id="586398"/>
    <lineage>
        <taxon>Eukaryota</taxon>
        <taxon>Viridiplantae</taxon>
        <taxon>Streptophyta</taxon>
        <taxon>Embryophyta</taxon>
        <taxon>Tracheophyta</taxon>
        <taxon>Spermatophyta</taxon>
        <taxon>Magnoliopsida</taxon>
        <taxon>eudicotyledons</taxon>
        <taxon>Gunneridae</taxon>
        <taxon>Pentapetalae</taxon>
        <taxon>rosids</taxon>
        <taxon>fabids</taxon>
        <taxon>Malpighiales</taxon>
        <taxon>Linaceae</taxon>
        <taxon>Linum</taxon>
    </lineage>
</organism>
<name>A0AAV2F8F6_9ROSI</name>